<evidence type="ECO:0000313" key="3">
    <source>
        <dbReference type="Proteomes" id="UP000270342"/>
    </source>
</evidence>
<sequence length="214" mass="23699">MRDLIKRLRTEWPSDSFDRLIAAAQSSGEPHESTHVERGTLLDTVQTGVVHVVHRGACRVEYRRTGLTLGIVHAPYVAGVLEAVNGDCGLVYECKAPSTAIAFTLDDWNALIVRCDLWKDVAVVLAKYLEAISMRTAFLTASSAYEIVCNALHILDAHAPDLKRDLVAVSFVLERTKLSRSIVAKIISDLRAGGYLEIDRGRLIAITRPFPLRY</sequence>
<dbReference type="EMBL" id="RBZU01000018">
    <property type="protein sequence ID" value="RKP44986.1"/>
    <property type="molecule type" value="Genomic_DNA"/>
</dbReference>
<dbReference type="Pfam" id="PF15977">
    <property type="entry name" value="HTH_46"/>
    <property type="match status" value="1"/>
</dbReference>
<dbReference type="RefSeq" id="WP_121091047.1">
    <property type="nucleotide sequence ID" value="NZ_RBZU01000018.1"/>
</dbReference>
<name>A0A494X9B6_9BURK</name>
<dbReference type="InterPro" id="IPR014710">
    <property type="entry name" value="RmlC-like_jellyroll"/>
</dbReference>
<evidence type="ECO:0000313" key="2">
    <source>
        <dbReference type="EMBL" id="RKP44986.1"/>
    </source>
</evidence>
<protein>
    <recommendedName>
        <fullName evidence="1">IprA winged helix-turn-helix domain-containing protein</fullName>
    </recommendedName>
</protein>
<dbReference type="Gene3D" id="2.60.120.10">
    <property type="entry name" value="Jelly Rolls"/>
    <property type="match status" value="1"/>
</dbReference>
<dbReference type="OrthoDB" id="8565101at2"/>
<reference evidence="2 3" key="1">
    <citation type="submission" date="2018-10" db="EMBL/GenBank/DDBJ databases">
        <title>Robbsia sp. DHC34, isolated from soil.</title>
        <authorList>
            <person name="Gao Z.-H."/>
            <person name="Qiu L.-H."/>
        </authorList>
    </citation>
    <scope>NUCLEOTIDE SEQUENCE [LARGE SCALE GENOMIC DNA]</scope>
    <source>
        <strain evidence="2 3">DHC34</strain>
    </source>
</reference>
<proteinExistence type="predicted"/>
<organism evidence="2 3">
    <name type="scientific">Pararobbsia silviterrae</name>
    <dbReference type="NCBI Taxonomy" id="1792498"/>
    <lineage>
        <taxon>Bacteria</taxon>
        <taxon>Pseudomonadati</taxon>
        <taxon>Pseudomonadota</taxon>
        <taxon>Betaproteobacteria</taxon>
        <taxon>Burkholderiales</taxon>
        <taxon>Burkholderiaceae</taxon>
        <taxon>Pararobbsia</taxon>
    </lineage>
</organism>
<evidence type="ECO:0000259" key="1">
    <source>
        <dbReference type="Pfam" id="PF15977"/>
    </source>
</evidence>
<dbReference type="Proteomes" id="UP000270342">
    <property type="component" value="Unassembled WGS sequence"/>
</dbReference>
<accession>A0A494X9B6</accession>
<dbReference type="AlphaFoldDB" id="A0A494X9B6"/>
<gene>
    <name evidence="2" type="ORF">D7S86_26470</name>
</gene>
<feature type="domain" description="IprA winged helix-turn-helix" evidence="1">
    <location>
        <begin position="144"/>
        <end position="208"/>
    </location>
</feature>
<comment type="caution">
    <text evidence="2">The sequence shown here is derived from an EMBL/GenBank/DDBJ whole genome shotgun (WGS) entry which is preliminary data.</text>
</comment>
<dbReference type="InterPro" id="IPR041687">
    <property type="entry name" value="HTH_46"/>
</dbReference>
<keyword evidence="3" id="KW-1185">Reference proteome</keyword>